<dbReference type="Gene3D" id="2.120.10.80">
    <property type="entry name" value="Kelch-type beta propeller"/>
    <property type="match status" value="1"/>
</dbReference>
<dbReference type="InterPro" id="IPR015915">
    <property type="entry name" value="Kelch-typ_b-propeller"/>
</dbReference>
<keyword evidence="2" id="KW-0732">Signal</keyword>
<name>A0A5B7I1N5_PORTR</name>
<feature type="region of interest" description="Disordered" evidence="1">
    <location>
        <begin position="29"/>
        <end position="48"/>
    </location>
</feature>
<dbReference type="EMBL" id="VSRR010041929">
    <property type="protein sequence ID" value="MPC75819.1"/>
    <property type="molecule type" value="Genomic_DNA"/>
</dbReference>
<comment type="caution">
    <text evidence="3">The sequence shown here is derived from an EMBL/GenBank/DDBJ whole genome shotgun (WGS) entry which is preliminary data.</text>
</comment>
<dbReference type="SUPFAM" id="SSF117281">
    <property type="entry name" value="Kelch motif"/>
    <property type="match status" value="1"/>
</dbReference>
<proteinExistence type="predicted"/>
<protein>
    <submittedName>
        <fullName evidence="3">Uncharacterized protein</fullName>
    </submittedName>
</protein>
<evidence type="ECO:0000313" key="4">
    <source>
        <dbReference type="Proteomes" id="UP000324222"/>
    </source>
</evidence>
<dbReference type="AlphaFoldDB" id="A0A5B7I1N5"/>
<gene>
    <name evidence="3" type="ORF">E2C01_070216</name>
</gene>
<evidence type="ECO:0000313" key="3">
    <source>
        <dbReference type="EMBL" id="MPC75819.1"/>
    </source>
</evidence>
<dbReference type="Proteomes" id="UP000324222">
    <property type="component" value="Unassembled WGS sequence"/>
</dbReference>
<evidence type="ECO:0000256" key="2">
    <source>
        <dbReference type="SAM" id="SignalP"/>
    </source>
</evidence>
<sequence>MALMFFLGYYTVVMTKVWQKWRPERSRRGMGCGVGHNSRRGGSAGPTGRRAHTALMVGENMLVYGGYQDLRGSSAELWSFNTPSETCVVVRIVKTVAINLLILPNIIKII</sequence>
<organism evidence="3 4">
    <name type="scientific">Portunus trituberculatus</name>
    <name type="common">Swimming crab</name>
    <name type="synonym">Neptunus trituberculatus</name>
    <dbReference type="NCBI Taxonomy" id="210409"/>
    <lineage>
        <taxon>Eukaryota</taxon>
        <taxon>Metazoa</taxon>
        <taxon>Ecdysozoa</taxon>
        <taxon>Arthropoda</taxon>
        <taxon>Crustacea</taxon>
        <taxon>Multicrustacea</taxon>
        <taxon>Malacostraca</taxon>
        <taxon>Eumalacostraca</taxon>
        <taxon>Eucarida</taxon>
        <taxon>Decapoda</taxon>
        <taxon>Pleocyemata</taxon>
        <taxon>Brachyura</taxon>
        <taxon>Eubrachyura</taxon>
        <taxon>Portunoidea</taxon>
        <taxon>Portunidae</taxon>
        <taxon>Portuninae</taxon>
        <taxon>Portunus</taxon>
    </lineage>
</organism>
<keyword evidence="4" id="KW-1185">Reference proteome</keyword>
<accession>A0A5B7I1N5</accession>
<feature type="chain" id="PRO_5022678464" evidence="2">
    <location>
        <begin position="16"/>
        <end position="110"/>
    </location>
</feature>
<reference evidence="3 4" key="1">
    <citation type="submission" date="2019-05" db="EMBL/GenBank/DDBJ databases">
        <title>Another draft genome of Portunus trituberculatus and its Hox gene families provides insights of decapod evolution.</title>
        <authorList>
            <person name="Jeong J.-H."/>
            <person name="Song I."/>
            <person name="Kim S."/>
            <person name="Choi T."/>
            <person name="Kim D."/>
            <person name="Ryu S."/>
            <person name="Kim W."/>
        </authorList>
    </citation>
    <scope>NUCLEOTIDE SEQUENCE [LARGE SCALE GENOMIC DNA]</scope>
    <source>
        <tissue evidence="3">Muscle</tissue>
    </source>
</reference>
<dbReference type="OrthoDB" id="432528at2759"/>
<evidence type="ECO:0000256" key="1">
    <source>
        <dbReference type="SAM" id="MobiDB-lite"/>
    </source>
</evidence>
<feature type="signal peptide" evidence="2">
    <location>
        <begin position="1"/>
        <end position="15"/>
    </location>
</feature>